<accession>A0AAV4QF54</accession>
<keyword evidence="2" id="KW-1185">Reference proteome</keyword>
<name>A0AAV4QF54_CAEEX</name>
<organism evidence="1 2">
    <name type="scientific">Caerostris extrusa</name>
    <name type="common">Bark spider</name>
    <name type="synonym">Caerostris bankana</name>
    <dbReference type="NCBI Taxonomy" id="172846"/>
    <lineage>
        <taxon>Eukaryota</taxon>
        <taxon>Metazoa</taxon>
        <taxon>Ecdysozoa</taxon>
        <taxon>Arthropoda</taxon>
        <taxon>Chelicerata</taxon>
        <taxon>Arachnida</taxon>
        <taxon>Araneae</taxon>
        <taxon>Araneomorphae</taxon>
        <taxon>Entelegynae</taxon>
        <taxon>Araneoidea</taxon>
        <taxon>Araneidae</taxon>
        <taxon>Caerostris</taxon>
    </lineage>
</organism>
<dbReference type="AlphaFoldDB" id="A0AAV4QF54"/>
<gene>
    <name evidence="1" type="ORF">CEXT_338591</name>
</gene>
<proteinExistence type="predicted"/>
<evidence type="ECO:0000313" key="1">
    <source>
        <dbReference type="EMBL" id="GIY05988.1"/>
    </source>
</evidence>
<sequence length="137" mass="15885">MWHQREEDAGFAKLTITQNLGNLMYPPIFKNDKPAEDIKSCRPIALTSVLSKIIKRVAVSRLTWDLEKKSSPIVLNVFINDLPNILVTWVDSTLFAEVLVIWKNAPKKETRWVKRDPKLSLKDLKCWCLNWYESKSG</sequence>
<dbReference type="Proteomes" id="UP001054945">
    <property type="component" value="Unassembled WGS sequence"/>
</dbReference>
<evidence type="ECO:0000313" key="2">
    <source>
        <dbReference type="Proteomes" id="UP001054945"/>
    </source>
</evidence>
<dbReference type="EMBL" id="BPLR01005912">
    <property type="protein sequence ID" value="GIY05988.1"/>
    <property type="molecule type" value="Genomic_DNA"/>
</dbReference>
<comment type="caution">
    <text evidence="1">The sequence shown here is derived from an EMBL/GenBank/DDBJ whole genome shotgun (WGS) entry which is preliminary data.</text>
</comment>
<reference evidence="1 2" key="1">
    <citation type="submission" date="2021-06" db="EMBL/GenBank/DDBJ databases">
        <title>Caerostris extrusa draft genome.</title>
        <authorList>
            <person name="Kono N."/>
            <person name="Arakawa K."/>
        </authorList>
    </citation>
    <scope>NUCLEOTIDE SEQUENCE [LARGE SCALE GENOMIC DNA]</scope>
</reference>
<protein>
    <submittedName>
        <fullName evidence="1">Uncharacterized protein</fullName>
    </submittedName>
</protein>